<accession>F6D0S9</accession>
<gene>
    <name evidence="4" type="ordered locus">Mar181_2932</name>
</gene>
<dbReference type="GO" id="GO:0003677">
    <property type="term" value="F:DNA binding"/>
    <property type="evidence" value="ECO:0007669"/>
    <property type="project" value="UniProtKB-UniRule"/>
</dbReference>
<name>F6D0S9_MARPP</name>
<feature type="DNA-binding region" description="H-T-H motif" evidence="2">
    <location>
        <begin position="39"/>
        <end position="58"/>
    </location>
</feature>
<dbReference type="PANTHER" id="PTHR43479">
    <property type="entry name" value="ACREF/ENVCD OPERON REPRESSOR-RELATED"/>
    <property type="match status" value="1"/>
</dbReference>
<feature type="domain" description="HTH tetR-type" evidence="3">
    <location>
        <begin position="16"/>
        <end position="76"/>
    </location>
</feature>
<dbReference type="PROSITE" id="PS50977">
    <property type="entry name" value="HTH_TETR_2"/>
    <property type="match status" value="1"/>
</dbReference>
<organism evidence="4 5">
    <name type="scientific">Marinomonas posidonica (strain CECT 7376 / NCIMB 14433 / IVIA-Po-181)</name>
    <dbReference type="NCBI Taxonomy" id="491952"/>
    <lineage>
        <taxon>Bacteria</taxon>
        <taxon>Pseudomonadati</taxon>
        <taxon>Pseudomonadota</taxon>
        <taxon>Gammaproteobacteria</taxon>
        <taxon>Oceanospirillales</taxon>
        <taxon>Oceanospirillaceae</taxon>
        <taxon>Marinomonas</taxon>
    </lineage>
</organism>
<dbReference type="Proteomes" id="UP000009230">
    <property type="component" value="Chromosome"/>
</dbReference>
<dbReference type="RefSeq" id="WP_013797432.1">
    <property type="nucleotide sequence ID" value="NC_015559.1"/>
</dbReference>
<dbReference type="OrthoDB" id="2356263at2"/>
<dbReference type="AlphaFoldDB" id="F6D0S9"/>
<evidence type="ECO:0000313" key="4">
    <source>
        <dbReference type="EMBL" id="AEF55961.1"/>
    </source>
</evidence>
<dbReference type="eggNOG" id="COG1309">
    <property type="taxonomic scope" value="Bacteria"/>
</dbReference>
<evidence type="ECO:0000313" key="5">
    <source>
        <dbReference type="Proteomes" id="UP000009230"/>
    </source>
</evidence>
<protein>
    <submittedName>
        <fullName evidence="4">Transcriptional regulator, TetR family</fullName>
    </submittedName>
</protein>
<dbReference type="InterPro" id="IPR009057">
    <property type="entry name" value="Homeodomain-like_sf"/>
</dbReference>
<dbReference type="STRING" id="491952.Mar181_2932"/>
<sequence length="221" mass="24909">MTTKIGRPTQSDDNRQSVRNRLITAAKHCFSEQGFDKVSTRKIALAADADAAMIRYYFGSKTGLFEATIEETLAPVIEQLQTNLAPNSPPDPLVLMQTYYRMIAKNPMLPKLMLQALSQPNQPEAFGVLTGIIDKLIQGSEKWIRYFQQQNQINPNLNTGWIRLSFVSLMIFPVLAPKYLQQQLGVELKEEWLLSLADHNQTLLEQGLFASLATPKQGQTK</sequence>
<dbReference type="InterPro" id="IPR001647">
    <property type="entry name" value="HTH_TetR"/>
</dbReference>
<dbReference type="InterPro" id="IPR050624">
    <property type="entry name" value="HTH-type_Tx_Regulator"/>
</dbReference>
<dbReference type="HOGENOM" id="CLU_069356_1_4_6"/>
<evidence type="ECO:0000256" key="2">
    <source>
        <dbReference type="PROSITE-ProRule" id="PRU00335"/>
    </source>
</evidence>
<keyword evidence="5" id="KW-1185">Reference proteome</keyword>
<dbReference type="KEGG" id="mpc:Mar181_2932"/>
<dbReference type="Pfam" id="PF00440">
    <property type="entry name" value="TetR_N"/>
    <property type="match status" value="1"/>
</dbReference>
<evidence type="ECO:0000259" key="3">
    <source>
        <dbReference type="PROSITE" id="PS50977"/>
    </source>
</evidence>
<dbReference type="Gene3D" id="1.10.357.10">
    <property type="entry name" value="Tetracycline Repressor, domain 2"/>
    <property type="match status" value="1"/>
</dbReference>
<reference evidence="4 5" key="1">
    <citation type="journal article" date="2012" name="Stand. Genomic Sci.">
        <title>Complete genome sequence of Marinomonas posidonica type strain (IVIA-Po-181(T)).</title>
        <authorList>
            <person name="Lucas-Elio P."/>
            <person name="Goodwin L."/>
            <person name="Woyke T."/>
            <person name="Pitluck S."/>
            <person name="Nolan M."/>
            <person name="Kyrpides N.C."/>
            <person name="Detter J.C."/>
            <person name="Copeland A."/>
            <person name="Lu M."/>
            <person name="Bruce D."/>
            <person name="Detter C."/>
            <person name="Tapia R."/>
            <person name="Han S."/>
            <person name="Land M.L."/>
            <person name="Ivanova N."/>
            <person name="Mikhailova N."/>
            <person name="Johnston A.W."/>
            <person name="Sanchez-Amat A."/>
        </authorList>
    </citation>
    <scope>NUCLEOTIDE SEQUENCE [LARGE SCALE GENOMIC DNA]</scope>
    <source>
        <strain evidence="5">CECT 7376 / NCIMB 14433 / IVIA-Po-181</strain>
    </source>
</reference>
<keyword evidence="1 2" id="KW-0238">DNA-binding</keyword>
<dbReference type="PANTHER" id="PTHR43479:SF11">
    <property type="entry name" value="ACREF_ENVCD OPERON REPRESSOR-RELATED"/>
    <property type="match status" value="1"/>
</dbReference>
<dbReference type="EMBL" id="CP002771">
    <property type="protein sequence ID" value="AEF55961.1"/>
    <property type="molecule type" value="Genomic_DNA"/>
</dbReference>
<evidence type="ECO:0000256" key="1">
    <source>
        <dbReference type="ARBA" id="ARBA00023125"/>
    </source>
</evidence>
<dbReference type="SUPFAM" id="SSF46689">
    <property type="entry name" value="Homeodomain-like"/>
    <property type="match status" value="1"/>
</dbReference>
<proteinExistence type="predicted"/>